<dbReference type="Proteomes" id="UP001546774">
    <property type="component" value="Unassembled WGS sequence"/>
</dbReference>
<dbReference type="InterPro" id="IPR027417">
    <property type="entry name" value="P-loop_NTPase"/>
</dbReference>
<reference evidence="3" key="1">
    <citation type="submission" date="2024-03" db="EMBL/GenBank/DDBJ databases">
        <title>Human intestinal bacterial collection.</title>
        <authorList>
            <person name="Pauvert C."/>
            <person name="Hitch T.C.A."/>
            <person name="Clavel T."/>
        </authorList>
    </citation>
    <scope>NUCLEOTIDE SEQUENCE [LARGE SCALE GENOMIC DNA]</scope>
    <source>
        <strain evidence="3">CLA-AA-H89B</strain>
    </source>
</reference>
<dbReference type="PIRSF" id="PIRSF003092">
    <property type="entry name" value="MinD"/>
    <property type="match status" value="1"/>
</dbReference>
<proteinExistence type="predicted"/>
<dbReference type="Pfam" id="PF10609">
    <property type="entry name" value="ParA"/>
    <property type="match status" value="1"/>
</dbReference>
<keyword evidence="4" id="KW-1185">Reference proteome</keyword>
<dbReference type="InterPro" id="IPR033875">
    <property type="entry name" value="FlhG"/>
</dbReference>
<evidence type="ECO:0000313" key="3">
    <source>
        <dbReference type="EMBL" id="MEQ2553990.1"/>
    </source>
</evidence>
<gene>
    <name evidence="3" type="ORF">WMO37_03040</name>
</gene>
<dbReference type="CDD" id="cd02038">
    <property type="entry name" value="FlhG-like"/>
    <property type="match status" value="1"/>
</dbReference>
<organism evidence="3 4">
    <name type="scientific">Lachnospira intestinalis</name>
    <dbReference type="NCBI Taxonomy" id="3133158"/>
    <lineage>
        <taxon>Bacteria</taxon>
        <taxon>Bacillati</taxon>
        <taxon>Bacillota</taxon>
        <taxon>Clostridia</taxon>
        <taxon>Lachnospirales</taxon>
        <taxon>Lachnospiraceae</taxon>
        <taxon>Lachnospira</taxon>
    </lineage>
</organism>
<dbReference type="PANTHER" id="PTHR43384">
    <property type="entry name" value="SEPTUM SITE-DETERMINING PROTEIN MIND HOMOLOG, CHLOROPLASTIC-RELATED"/>
    <property type="match status" value="1"/>
</dbReference>
<keyword evidence="1" id="KW-0547">Nucleotide-binding</keyword>
<evidence type="ECO:0000256" key="2">
    <source>
        <dbReference type="ARBA" id="ARBA00022840"/>
    </source>
</evidence>
<comment type="caution">
    <text evidence="3">The sequence shown here is derived from an EMBL/GenBank/DDBJ whole genome shotgun (WGS) entry which is preliminary data.</text>
</comment>
<dbReference type="InterPro" id="IPR025501">
    <property type="entry name" value="MinD_FleN"/>
</dbReference>
<evidence type="ECO:0000313" key="4">
    <source>
        <dbReference type="Proteomes" id="UP001546774"/>
    </source>
</evidence>
<name>A0ABV1H3E0_9FIRM</name>
<dbReference type="Gene3D" id="3.40.50.300">
    <property type="entry name" value="P-loop containing nucleotide triphosphate hydrolases"/>
    <property type="match status" value="1"/>
</dbReference>
<dbReference type="EMBL" id="JBBMFS010000002">
    <property type="protein sequence ID" value="MEQ2553990.1"/>
    <property type="molecule type" value="Genomic_DNA"/>
</dbReference>
<dbReference type="PANTHER" id="PTHR43384:SF4">
    <property type="entry name" value="CELLULOSE BIOSYNTHESIS PROTEIN BCSQ-RELATED"/>
    <property type="match status" value="1"/>
</dbReference>
<dbReference type="SUPFAM" id="SSF52540">
    <property type="entry name" value="P-loop containing nucleoside triphosphate hydrolases"/>
    <property type="match status" value="1"/>
</dbReference>
<dbReference type="InterPro" id="IPR033756">
    <property type="entry name" value="YlxH/NBP35"/>
</dbReference>
<protein>
    <submittedName>
        <fullName evidence="3">MinD/ParA family protein</fullName>
    </submittedName>
</protein>
<keyword evidence="2" id="KW-0067">ATP-binding</keyword>
<dbReference type="InterPro" id="IPR050625">
    <property type="entry name" value="ParA/MinD_ATPase"/>
</dbReference>
<sequence>MDQAENLRKIMQQKEEQAKEAARVIAVTSGKGGVGKSSVSVNLAIQFARMGKSVVILDADFGLANVEVMFGVIPKYNLSDLLYNGRELKEIICEGPEGIQFISGGSGIANLANFDKEQVKRLINKMTELEKIADIVIIDTGAGINPSVMEFLISSPETILVTTPEPTSVTDSYALLKALSMTEGFQGKNTTVKMIANRVSDAGEGKNLYEKLSMVVSKFLNINIEFLGVIPQDSYITKAIMKQKPVSIMYPNAAASKQFEAIAKKLSGTQQDVSDSRRGIRGYFKNFFAKKNV</sequence>
<accession>A0ABV1H3E0</accession>
<evidence type="ECO:0000256" key="1">
    <source>
        <dbReference type="ARBA" id="ARBA00022741"/>
    </source>
</evidence>